<dbReference type="Gene3D" id="3.40.50.2300">
    <property type="match status" value="2"/>
</dbReference>
<evidence type="ECO:0000313" key="5">
    <source>
        <dbReference type="EMBL" id="TFW31625.1"/>
    </source>
</evidence>
<evidence type="ECO:0000256" key="1">
    <source>
        <dbReference type="ARBA" id="ARBA00022553"/>
    </source>
</evidence>
<dbReference type="InterPro" id="IPR050595">
    <property type="entry name" value="Bact_response_regulator"/>
</dbReference>
<protein>
    <submittedName>
        <fullName evidence="4">Response regulator</fullName>
    </submittedName>
</protein>
<feature type="modified residue" description="4-aspartylphosphate" evidence="2">
    <location>
        <position position="53"/>
    </location>
</feature>
<dbReference type="Pfam" id="PF00072">
    <property type="entry name" value="Response_reg"/>
    <property type="match status" value="2"/>
</dbReference>
<dbReference type="Proteomes" id="UP000297258">
    <property type="component" value="Unassembled WGS sequence"/>
</dbReference>
<dbReference type="PANTHER" id="PTHR44591:SF3">
    <property type="entry name" value="RESPONSE REGULATORY DOMAIN-CONTAINING PROTEIN"/>
    <property type="match status" value="1"/>
</dbReference>
<organism evidence="4 6">
    <name type="scientific">Massilia horti</name>
    <dbReference type="NCBI Taxonomy" id="2562153"/>
    <lineage>
        <taxon>Bacteria</taxon>
        <taxon>Pseudomonadati</taxon>
        <taxon>Pseudomonadota</taxon>
        <taxon>Betaproteobacteria</taxon>
        <taxon>Burkholderiales</taxon>
        <taxon>Oxalobacteraceae</taxon>
        <taxon>Telluria group</taxon>
        <taxon>Massilia</taxon>
    </lineage>
</organism>
<name>A0A4Y9SYQ4_9BURK</name>
<comment type="caution">
    <text evidence="4">The sequence shown here is derived from an EMBL/GenBank/DDBJ whole genome shotgun (WGS) entry which is preliminary data.</text>
</comment>
<dbReference type="EMBL" id="SPUM01000087">
    <property type="protein sequence ID" value="TFW31625.1"/>
    <property type="molecule type" value="Genomic_DNA"/>
</dbReference>
<dbReference type="PANTHER" id="PTHR44591">
    <property type="entry name" value="STRESS RESPONSE REGULATOR PROTEIN 1"/>
    <property type="match status" value="1"/>
</dbReference>
<dbReference type="SMART" id="SM00448">
    <property type="entry name" value="REC"/>
    <property type="match status" value="2"/>
</dbReference>
<evidence type="ECO:0000313" key="6">
    <source>
        <dbReference type="Proteomes" id="UP000297258"/>
    </source>
</evidence>
<feature type="domain" description="Response regulatory" evidence="3">
    <location>
        <begin position="4"/>
        <end position="114"/>
    </location>
</feature>
<dbReference type="RefSeq" id="WP_135190224.1">
    <property type="nucleotide sequence ID" value="NZ_SPUM01000087.1"/>
</dbReference>
<dbReference type="InterPro" id="IPR011006">
    <property type="entry name" value="CheY-like_superfamily"/>
</dbReference>
<reference evidence="4 6" key="1">
    <citation type="submission" date="2019-03" db="EMBL/GenBank/DDBJ databases">
        <title>Draft genome of Massilia hortus sp. nov., a novel bacterial species of the Oxalobacteraceae family.</title>
        <authorList>
            <person name="Peta V."/>
            <person name="Raths R."/>
            <person name="Bucking H."/>
        </authorList>
    </citation>
    <scope>NUCLEOTIDE SEQUENCE [LARGE SCALE GENOMIC DNA]</scope>
    <source>
        <strain evidence="4 6">ONC3</strain>
    </source>
</reference>
<sequence>MAARILIIDDDTDQAAQMEALLRNAGHAVCRARDLTGALQAAREQAPDLVVCDPVPVAGLAVPLRASAALSGVPLLAAPGPGSASTALLAAGFDGYIAKPIEPDSFVAEIEAFLPPAPTLLVVDDDRFMLDLLADMLASTGWRILLAQSGDEALARLAGNDVQVMLSDQCMPGMSGDELAAHVRRQYPHIWRIILSAQKEEGAIGAALASGAADQYLAKPWNAAALRAALHSAFRQQRLRSGSGPAV</sequence>
<dbReference type="InterPro" id="IPR001789">
    <property type="entry name" value="Sig_transdc_resp-reg_receiver"/>
</dbReference>
<feature type="domain" description="Response regulatory" evidence="3">
    <location>
        <begin position="119"/>
        <end position="234"/>
    </location>
</feature>
<dbReference type="SUPFAM" id="SSF52172">
    <property type="entry name" value="CheY-like"/>
    <property type="match status" value="2"/>
</dbReference>
<accession>A0A4Y9SYQ4</accession>
<proteinExistence type="predicted"/>
<dbReference type="AlphaFoldDB" id="A0A4Y9SYQ4"/>
<feature type="modified residue" description="4-aspartylphosphate" evidence="2">
    <location>
        <position position="168"/>
    </location>
</feature>
<evidence type="ECO:0000256" key="2">
    <source>
        <dbReference type="PROSITE-ProRule" id="PRU00169"/>
    </source>
</evidence>
<dbReference type="PROSITE" id="PS50110">
    <property type="entry name" value="RESPONSE_REGULATORY"/>
    <property type="match status" value="2"/>
</dbReference>
<dbReference type="OrthoDB" id="9179585at2"/>
<gene>
    <name evidence="4" type="ORF">E4O92_13115</name>
    <name evidence="5" type="ORF">E4O92_13360</name>
</gene>
<dbReference type="GO" id="GO:0000160">
    <property type="term" value="P:phosphorelay signal transduction system"/>
    <property type="evidence" value="ECO:0007669"/>
    <property type="project" value="InterPro"/>
</dbReference>
<evidence type="ECO:0000259" key="3">
    <source>
        <dbReference type="PROSITE" id="PS50110"/>
    </source>
</evidence>
<dbReference type="EMBL" id="SPUM01000087">
    <property type="protein sequence ID" value="TFW31582.1"/>
    <property type="molecule type" value="Genomic_DNA"/>
</dbReference>
<keyword evidence="1 2" id="KW-0597">Phosphoprotein</keyword>
<keyword evidence="6" id="KW-1185">Reference proteome</keyword>
<evidence type="ECO:0000313" key="4">
    <source>
        <dbReference type="EMBL" id="TFW31582.1"/>
    </source>
</evidence>